<feature type="compositionally biased region" description="Polar residues" evidence="9">
    <location>
        <begin position="154"/>
        <end position="164"/>
    </location>
</feature>
<evidence type="ECO:0000256" key="7">
    <source>
        <dbReference type="ARBA" id="ARBA00023136"/>
    </source>
</evidence>
<dbReference type="GO" id="GO:0005886">
    <property type="term" value="C:plasma membrane"/>
    <property type="evidence" value="ECO:0007669"/>
    <property type="project" value="EnsemblFungi"/>
</dbReference>
<dbReference type="InterPro" id="IPR003689">
    <property type="entry name" value="ZIP"/>
</dbReference>
<evidence type="ECO:0000256" key="6">
    <source>
        <dbReference type="ARBA" id="ARBA00023065"/>
    </source>
</evidence>
<dbReference type="NCBIfam" id="TIGR00820">
    <property type="entry name" value="zip"/>
    <property type="match status" value="1"/>
</dbReference>
<evidence type="ECO:0000256" key="2">
    <source>
        <dbReference type="ARBA" id="ARBA00006939"/>
    </source>
</evidence>
<keyword evidence="4 8" id="KW-0812">Transmembrane</keyword>
<comment type="similarity">
    <text evidence="2 8">Belongs to the ZIP transporter (TC 2.A.5) family.</text>
</comment>
<proteinExistence type="inferred from homology"/>
<dbReference type="InParanoid" id="C4R846"/>
<feature type="transmembrane region" description="Helical" evidence="8">
    <location>
        <begin position="20"/>
        <end position="43"/>
    </location>
</feature>
<dbReference type="AlphaFoldDB" id="C4R846"/>
<evidence type="ECO:0000256" key="4">
    <source>
        <dbReference type="ARBA" id="ARBA00022692"/>
    </source>
</evidence>
<dbReference type="InterPro" id="IPR004698">
    <property type="entry name" value="Zn/Fe_permease_fun/pln"/>
</dbReference>
<dbReference type="GO" id="GO:0000007">
    <property type="term" value="F:low-affinity zinc ion transmembrane transporter activity"/>
    <property type="evidence" value="ECO:0007669"/>
    <property type="project" value="EnsemblFungi"/>
</dbReference>
<organism evidence="10 11">
    <name type="scientific">Komagataella phaffii (strain GS115 / ATCC 20864)</name>
    <name type="common">Yeast</name>
    <name type="synonym">Pichia pastoris</name>
    <dbReference type="NCBI Taxonomy" id="644223"/>
    <lineage>
        <taxon>Eukaryota</taxon>
        <taxon>Fungi</taxon>
        <taxon>Dikarya</taxon>
        <taxon>Ascomycota</taxon>
        <taxon>Saccharomycotina</taxon>
        <taxon>Pichiomycetes</taxon>
        <taxon>Pichiales</taxon>
        <taxon>Pichiaceae</taxon>
        <taxon>Komagataella</taxon>
    </lineage>
</organism>
<dbReference type="PANTHER" id="PTHR11040:SF69">
    <property type="entry name" value="ZINC-REGULATED TRANSPORTER 2"/>
    <property type="match status" value="1"/>
</dbReference>
<evidence type="ECO:0000256" key="5">
    <source>
        <dbReference type="ARBA" id="ARBA00022989"/>
    </source>
</evidence>
<dbReference type="STRING" id="644223.C4R846"/>
<sequence>MLFPRETTCSTESDFNGEHMGARISSVFVILVTSMFGAFFPILSSRYSFIRLPDWCFFIAKFFGSGVIIATAFIHLLQPANEALSDECLGEGFEDYPYAFAIALVSIFVMCFGELMTFRFMDHKLEVAEEKQINADKISKLENEEDDEVGTGLDLNTQPAPEPQQMNPENTLENHFAHQNEHQDIENVGTLVDNNLESYKSQFISVLVLEFGIIFHSVFVGLTLATSGDEFTTLYPVIVFHQMFEGLGLGTRIAATPWPHNRRLTPWFFALAYGLTTPIAIAIGLGVRHSYAAGSSTALITNGCFDAVSAGILIYTGLVELMAHEFIFSTQFNGKGGLKRLLWAYAIMCLGTGLMALLGKWA</sequence>
<keyword evidence="5 8" id="KW-1133">Transmembrane helix</keyword>
<feature type="region of interest" description="Disordered" evidence="9">
    <location>
        <begin position="138"/>
        <end position="164"/>
    </location>
</feature>
<feature type="transmembrane region" description="Helical" evidence="8">
    <location>
        <begin position="340"/>
        <end position="359"/>
    </location>
</feature>
<evidence type="ECO:0000256" key="1">
    <source>
        <dbReference type="ARBA" id="ARBA00004141"/>
    </source>
</evidence>
<evidence type="ECO:0000313" key="11">
    <source>
        <dbReference type="Proteomes" id="UP000000314"/>
    </source>
</evidence>
<dbReference type="eggNOG" id="KOG1558">
    <property type="taxonomic scope" value="Eukaryota"/>
</dbReference>
<keyword evidence="11" id="KW-1185">Reference proteome</keyword>
<dbReference type="GO" id="GO:0071578">
    <property type="term" value="P:zinc ion import across plasma membrane"/>
    <property type="evidence" value="ECO:0007669"/>
    <property type="project" value="EnsemblFungi"/>
</dbReference>
<dbReference type="HOGENOM" id="CLU_027089_0_2_1"/>
<comment type="subcellular location">
    <subcellularLocation>
        <location evidence="1 8">Membrane</location>
        <topology evidence="1 8">Multi-pass membrane protein</topology>
    </subcellularLocation>
</comment>
<dbReference type="FunCoup" id="C4R846">
    <property type="interactions" value="506"/>
</dbReference>
<dbReference type="PANTHER" id="PTHR11040">
    <property type="entry name" value="ZINC/IRON TRANSPORTER"/>
    <property type="match status" value="1"/>
</dbReference>
<dbReference type="OrthoDB" id="448280at2759"/>
<evidence type="ECO:0000256" key="8">
    <source>
        <dbReference type="RuleBase" id="RU362088"/>
    </source>
</evidence>
<comment type="caution">
    <text evidence="8">Lacks conserved residue(s) required for the propagation of feature annotation.</text>
</comment>
<evidence type="ECO:0000256" key="9">
    <source>
        <dbReference type="SAM" id="MobiDB-lite"/>
    </source>
</evidence>
<feature type="transmembrane region" description="Helical" evidence="8">
    <location>
        <begin position="307"/>
        <end position="328"/>
    </location>
</feature>
<keyword evidence="7 8" id="KW-0472">Membrane</keyword>
<dbReference type="EMBL" id="FN392322">
    <property type="protein sequence ID" value="CAY71771.1"/>
    <property type="molecule type" value="Genomic_DNA"/>
</dbReference>
<accession>C4R846</accession>
<dbReference type="KEGG" id="ppa:PAS_chr4_0516"/>
<name>C4R846_KOMPG</name>
<dbReference type="OMA" id="CWVEGII"/>
<feature type="transmembrane region" description="Helical" evidence="8">
    <location>
        <begin position="203"/>
        <end position="222"/>
    </location>
</feature>
<keyword evidence="3 8" id="KW-0813">Transport</keyword>
<gene>
    <name evidence="10" type="ordered locus">PAS_chr4_0516</name>
</gene>
<dbReference type="Proteomes" id="UP000000314">
    <property type="component" value="Chromosome 4"/>
</dbReference>
<keyword evidence="6 8" id="KW-0406">Ion transport</keyword>
<reference evidence="10 11" key="1">
    <citation type="journal article" date="2009" name="Nat. Biotechnol.">
        <title>Genome sequence of the recombinant protein production host Pichia pastoris.</title>
        <authorList>
            <person name="De Schutter K."/>
            <person name="Lin Y.C."/>
            <person name="Tiels P."/>
            <person name="Van Hecke A."/>
            <person name="Glinka S."/>
            <person name="Weber-Lehmann J."/>
            <person name="Rouze P."/>
            <person name="Van de Peer Y."/>
            <person name="Callewaert N."/>
        </authorList>
    </citation>
    <scope>NUCLEOTIDE SEQUENCE [LARGE SCALE GENOMIC DNA]</scope>
    <source>
        <strain evidence="11">GS115 / ATCC 20864</strain>
    </source>
</reference>
<evidence type="ECO:0000256" key="3">
    <source>
        <dbReference type="ARBA" id="ARBA00022448"/>
    </source>
</evidence>
<protein>
    <submittedName>
        <fullName evidence="10">Low-affinity zinc transporter of the plasma membrane</fullName>
    </submittedName>
</protein>
<feature type="transmembrane region" description="Helical" evidence="8">
    <location>
        <begin position="96"/>
        <end position="115"/>
    </location>
</feature>
<feature type="transmembrane region" description="Helical" evidence="8">
    <location>
        <begin position="267"/>
        <end position="287"/>
    </location>
</feature>
<dbReference type="GeneID" id="8201459"/>
<evidence type="ECO:0000313" key="10">
    <source>
        <dbReference type="EMBL" id="CAY71771.1"/>
    </source>
</evidence>
<dbReference type="Pfam" id="PF02535">
    <property type="entry name" value="Zip"/>
    <property type="match status" value="1"/>
</dbReference>
<dbReference type="RefSeq" id="XP_002493950.1">
    <property type="nucleotide sequence ID" value="XM_002493905.1"/>
</dbReference>
<feature type="transmembrane region" description="Helical" evidence="8">
    <location>
        <begin position="55"/>
        <end position="76"/>
    </location>
</feature>